<dbReference type="GeneID" id="54404843"/>
<sequence>MPSQREIYPSTWVPTDVLELCDDGRCIGYAPSKRRKCLNPISYANSQALNSLVEKIANQQPDPVLLRPILEQMAVHGLCQRNHKPQVHEMMEKWADRIMAAFP</sequence>
<reference evidence="1" key="1">
    <citation type="journal article" date="2020" name="Stud. Mycol.">
        <title>101 Dothideomycetes genomes: a test case for predicting lifestyles and emergence of pathogens.</title>
        <authorList>
            <person name="Haridas S."/>
            <person name="Albert R."/>
            <person name="Binder M."/>
            <person name="Bloem J."/>
            <person name="Labutti K."/>
            <person name="Salamov A."/>
            <person name="Andreopoulos B."/>
            <person name="Baker S."/>
            <person name="Barry K."/>
            <person name="Bills G."/>
            <person name="Bluhm B."/>
            <person name="Cannon C."/>
            <person name="Castanera R."/>
            <person name="Culley D."/>
            <person name="Daum C."/>
            <person name="Ezra D."/>
            <person name="Gonzalez J."/>
            <person name="Henrissat B."/>
            <person name="Kuo A."/>
            <person name="Liang C."/>
            <person name="Lipzen A."/>
            <person name="Lutzoni F."/>
            <person name="Magnuson J."/>
            <person name="Mondo S."/>
            <person name="Nolan M."/>
            <person name="Ohm R."/>
            <person name="Pangilinan J."/>
            <person name="Park H.-J."/>
            <person name="Ramirez L."/>
            <person name="Alfaro M."/>
            <person name="Sun H."/>
            <person name="Tritt A."/>
            <person name="Yoshinaga Y."/>
            <person name="Zwiers L.-H."/>
            <person name="Turgeon B."/>
            <person name="Goodwin S."/>
            <person name="Spatafora J."/>
            <person name="Crous P."/>
            <person name="Grigoriev I."/>
        </authorList>
    </citation>
    <scope>NUCLEOTIDE SEQUENCE</scope>
    <source>
        <strain evidence="1">CBS 119687</strain>
    </source>
</reference>
<dbReference type="EMBL" id="ML977519">
    <property type="protein sequence ID" value="KAF2124453.1"/>
    <property type="molecule type" value="Genomic_DNA"/>
</dbReference>
<dbReference type="RefSeq" id="XP_033518846.1">
    <property type="nucleotide sequence ID" value="XM_033664411.1"/>
</dbReference>
<organism evidence="1 2">
    <name type="scientific">Dothidotthia symphoricarpi CBS 119687</name>
    <dbReference type="NCBI Taxonomy" id="1392245"/>
    <lineage>
        <taxon>Eukaryota</taxon>
        <taxon>Fungi</taxon>
        <taxon>Dikarya</taxon>
        <taxon>Ascomycota</taxon>
        <taxon>Pezizomycotina</taxon>
        <taxon>Dothideomycetes</taxon>
        <taxon>Pleosporomycetidae</taxon>
        <taxon>Pleosporales</taxon>
        <taxon>Dothidotthiaceae</taxon>
        <taxon>Dothidotthia</taxon>
    </lineage>
</organism>
<keyword evidence="2" id="KW-1185">Reference proteome</keyword>
<feature type="non-terminal residue" evidence="1">
    <location>
        <position position="103"/>
    </location>
</feature>
<dbReference type="AlphaFoldDB" id="A0A6A5ZZX7"/>
<dbReference type="OrthoDB" id="8062037at2759"/>
<proteinExistence type="predicted"/>
<accession>A0A6A5ZZX7</accession>
<gene>
    <name evidence="1" type="ORF">P153DRAFT_301855</name>
</gene>
<protein>
    <submittedName>
        <fullName evidence="1">Uncharacterized protein</fullName>
    </submittedName>
</protein>
<name>A0A6A5ZZX7_9PLEO</name>
<evidence type="ECO:0000313" key="1">
    <source>
        <dbReference type="EMBL" id="KAF2124453.1"/>
    </source>
</evidence>
<evidence type="ECO:0000313" key="2">
    <source>
        <dbReference type="Proteomes" id="UP000799771"/>
    </source>
</evidence>
<dbReference type="Proteomes" id="UP000799771">
    <property type="component" value="Unassembled WGS sequence"/>
</dbReference>